<reference evidence="1" key="1">
    <citation type="journal article" date="2021" name="Nat. Commun.">
        <title>Genetic determinants of endophytism in the Arabidopsis root mycobiome.</title>
        <authorList>
            <person name="Mesny F."/>
            <person name="Miyauchi S."/>
            <person name="Thiergart T."/>
            <person name="Pickel B."/>
            <person name="Atanasova L."/>
            <person name="Karlsson M."/>
            <person name="Huettel B."/>
            <person name="Barry K.W."/>
            <person name="Haridas S."/>
            <person name="Chen C."/>
            <person name="Bauer D."/>
            <person name="Andreopoulos W."/>
            <person name="Pangilinan J."/>
            <person name="LaButti K."/>
            <person name="Riley R."/>
            <person name="Lipzen A."/>
            <person name="Clum A."/>
            <person name="Drula E."/>
            <person name="Henrissat B."/>
            <person name="Kohler A."/>
            <person name="Grigoriev I.V."/>
            <person name="Martin F.M."/>
            <person name="Hacquard S."/>
        </authorList>
    </citation>
    <scope>NUCLEOTIDE SEQUENCE</scope>
    <source>
        <strain evidence="1">MPI-CAGE-CH-0243</strain>
    </source>
</reference>
<name>A0A9P9D287_9PLEO</name>
<accession>A0A9P9D287</accession>
<sequence>MLLIVLPSSVILLREPMIWLVHWVLGSLSTTFVIVRQPAKSGSSSHSRKWSELGSSVHALDRSASLLTRITAAAASCAASEGKGGRNTA</sequence>
<keyword evidence="2" id="KW-1185">Reference proteome</keyword>
<evidence type="ECO:0000313" key="1">
    <source>
        <dbReference type="EMBL" id="KAH7111351.1"/>
    </source>
</evidence>
<gene>
    <name evidence="1" type="ORF">B0J11DRAFT_543687</name>
</gene>
<dbReference type="Proteomes" id="UP000700596">
    <property type="component" value="Unassembled WGS sequence"/>
</dbReference>
<dbReference type="EMBL" id="JAGMWT010000024">
    <property type="protein sequence ID" value="KAH7111351.1"/>
    <property type="molecule type" value="Genomic_DNA"/>
</dbReference>
<proteinExistence type="predicted"/>
<protein>
    <submittedName>
        <fullName evidence="1">Uncharacterized protein</fullName>
    </submittedName>
</protein>
<organism evidence="1 2">
    <name type="scientific">Dendryphion nanum</name>
    <dbReference type="NCBI Taxonomy" id="256645"/>
    <lineage>
        <taxon>Eukaryota</taxon>
        <taxon>Fungi</taxon>
        <taxon>Dikarya</taxon>
        <taxon>Ascomycota</taxon>
        <taxon>Pezizomycotina</taxon>
        <taxon>Dothideomycetes</taxon>
        <taxon>Pleosporomycetidae</taxon>
        <taxon>Pleosporales</taxon>
        <taxon>Torulaceae</taxon>
        <taxon>Dendryphion</taxon>
    </lineage>
</organism>
<dbReference type="AlphaFoldDB" id="A0A9P9D287"/>
<comment type="caution">
    <text evidence="1">The sequence shown here is derived from an EMBL/GenBank/DDBJ whole genome shotgun (WGS) entry which is preliminary data.</text>
</comment>
<evidence type="ECO:0000313" key="2">
    <source>
        <dbReference type="Proteomes" id="UP000700596"/>
    </source>
</evidence>